<feature type="compositionally biased region" description="Low complexity" evidence="1">
    <location>
        <begin position="1"/>
        <end position="13"/>
    </location>
</feature>
<dbReference type="PANTHER" id="PTHR38937:SF2">
    <property type="entry name" value="MEMBRANE PROTEIN OF ER BODY-LIKE PROTEIN ISOFORM X1"/>
    <property type="match status" value="1"/>
</dbReference>
<reference evidence="4" key="1">
    <citation type="journal article" date="2015" name="Nat. Plants">
        <title>Genome expansion of Arabis alpina linked with retrotransposition and reduced symmetric DNA methylation.</title>
        <authorList>
            <person name="Willing E.M."/>
            <person name="Rawat V."/>
            <person name="Mandakova T."/>
            <person name="Maumus F."/>
            <person name="James G.V."/>
            <person name="Nordstroem K.J."/>
            <person name="Becker C."/>
            <person name="Warthmann N."/>
            <person name="Chica C."/>
            <person name="Szarzynska B."/>
            <person name="Zytnicki M."/>
            <person name="Albani M.C."/>
            <person name="Kiefer C."/>
            <person name="Bergonzi S."/>
            <person name="Castaings L."/>
            <person name="Mateos J.L."/>
            <person name="Berns M.C."/>
            <person name="Bujdoso N."/>
            <person name="Piofczyk T."/>
            <person name="de Lorenzo L."/>
            <person name="Barrero-Sicilia C."/>
            <person name="Mateos I."/>
            <person name="Piednoel M."/>
            <person name="Hagmann J."/>
            <person name="Chen-Min-Tao R."/>
            <person name="Iglesias-Fernandez R."/>
            <person name="Schuster S.C."/>
            <person name="Alonso-Blanco C."/>
            <person name="Roudier F."/>
            <person name="Carbonero P."/>
            <person name="Paz-Ares J."/>
            <person name="Davis S.J."/>
            <person name="Pecinka A."/>
            <person name="Quesneville H."/>
            <person name="Colot V."/>
            <person name="Lysak M.A."/>
            <person name="Weigel D."/>
            <person name="Coupland G."/>
            <person name="Schneeberger K."/>
        </authorList>
    </citation>
    <scope>NUCLEOTIDE SEQUENCE [LARGE SCALE GENOMIC DNA]</scope>
    <source>
        <strain evidence="4">cv. Pajares</strain>
    </source>
</reference>
<evidence type="ECO:0000313" key="3">
    <source>
        <dbReference type="EMBL" id="KFK29307.1"/>
    </source>
</evidence>
<dbReference type="EMBL" id="CM002875">
    <property type="protein sequence ID" value="KFK29307.1"/>
    <property type="molecule type" value="Genomic_DNA"/>
</dbReference>
<feature type="transmembrane region" description="Helical" evidence="2">
    <location>
        <begin position="620"/>
        <end position="645"/>
    </location>
</feature>
<keyword evidence="2" id="KW-1133">Transmembrane helix</keyword>
<dbReference type="OrthoDB" id="1924921at2759"/>
<gene>
    <name evidence="3" type="ordered locus">AALP_Aa7g116000</name>
</gene>
<feature type="region of interest" description="Disordered" evidence="1">
    <location>
        <begin position="237"/>
        <end position="272"/>
    </location>
</feature>
<dbReference type="AlphaFoldDB" id="A0A087GHF5"/>
<accession>A0A087GHF5</accession>
<sequence length="747" mass="81152">MGSAAETTEPTTGTEKHHHRPVELEEEEEIVALERKTSSFPHGKERFSTDSSTITNTTSSSSSFSGDGTEEISDFRTAIEDLKVPEIGFHEEEHPGNHCNVYLDGEQGIWKCRQCDWTYREGCFETKGVESADAEPDSQTAVCSNGEKKHSESANSSTSPDNKRPSEIEQVQDGDFFKNLDVVVLPTGDVIEEELDFEEGEYNEVEKLLDNQKTHHLICPKCDSCITEKVILQRRKRKVRRPLDKQKRPKLHPQLNDPPLCSGDSSQNADGAEKSVPESFVYKCLSCFTIFIPSGLGSKSLPESENVEGLETQRRPQEEATGDSNWFSSIFRFKKNESVNRQVRATSSVPEANRPRGNLSLPGDTTGCTASAPSKAAAFVLGGAVTSTDGSGVSQDKEPVDIPVNQVAVSHDTSQVVNNGEALEDGQKFPPPSAEEQKQGIDVSAVEGKNTSEKLRLSLIKPPPHMIISNDLTSGPAGITVKTIFHANGEVDTGNTGDITGPSSTEIDIPPVSSLGEGTLGEPLLRPVVGGRKLEILKSIVYGGLLESITSLGVISSAAGSGASMLNILVLGIANLLGGLILIIHNLQELRDEEPRITTTENNRQEEGRYKRLLGRRENFTLHASVAILSFIIVGLLPPVVYYFSFNKSHSIHKKDYKVASVFGASLLCIVLLAIAKAHAKTPRSSYLKSALYYTMIAVSVSGISYVVGNFVDQLLEKYGWSDGTETPAGEMMVSLMGRKAGYSSSY</sequence>
<keyword evidence="2" id="KW-0812">Transmembrane</keyword>
<dbReference type="Proteomes" id="UP000029120">
    <property type="component" value="Chromosome 7"/>
</dbReference>
<feature type="region of interest" description="Disordered" evidence="1">
    <location>
        <begin position="301"/>
        <end position="321"/>
    </location>
</feature>
<dbReference type="Gramene" id="KFK29307">
    <property type="protein sequence ID" value="KFK29307"/>
    <property type="gene ID" value="AALP_AA7G116000"/>
</dbReference>
<evidence type="ECO:0000256" key="1">
    <source>
        <dbReference type="SAM" id="MobiDB-lite"/>
    </source>
</evidence>
<feature type="region of interest" description="Disordered" evidence="1">
    <location>
        <begin position="130"/>
        <end position="171"/>
    </location>
</feature>
<feature type="region of interest" description="Disordered" evidence="1">
    <location>
        <begin position="342"/>
        <end position="367"/>
    </location>
</feature>
<protein>
    <recommendedName>
        <fullName evidence="5">Membrane protein of ER body-like protein</fullName>
    </recommendedName>
</protein>
<evidence type="ECO:0000313" key="4">
    <source>
        <dbReference type="Proteomes" id="UP000029120"/>
    </source>
</evidence>
<feature type="transmembrane region" description="Helical" evidence="2">
    <location>
        <begin position="565"/>
        <end position="587"/>
    </location>
</feature>
<dbReference type="InterPro" id="IPR052843">
    <property type="entry name" value="ER_body_metal_sequester"/>
</dbReference>
<dbReference type="eggNOG" id="ENOG502QQ85">
    <property type="taxonomic scope" value="Eukaryota"/>
</dbReference>
<evidence type="ECO:0000256" key="2">
    <source>
        <dbReference type="SAM" id="Phobius"/>
    </source>
</evidence>
<dbReference type="OMA" id="VEKPWEF"/>
<keyword evidence="4" id="KW-1185">Reference proteome</keyword>
<evidence type="ECO:0008006" key="5">
    <source>
        <dbReference type="Google" id="ProtNLM"/>
    </source>
</evidence>
<feature type="compositionally biased region" description="Basic and acidic residues" evidence="1">
    <location>
        <begin position="32"/>
        <end position="48"/>
    </location>
</feature>
<name>A0A087GHF5_ARAAL</name>
<feature type="compositionally biased region" description="Low complexity" evidence="1">
    <location>
        <begin position="49"/>
        <end position="67"/>
    </location>
</feature>
<keyword evidence="2" id="KW-0472">Membrane</keyword>
<proteinExistence type="predicted"/>
<feature type="transmembrane region" description="Helical" evidence="2">
    <location>
        <begin position="657"/>
        <end position="679"/>
    </location>
</feature>
<organism evidence="3 4">
    <name type="scientific">Arabis alpina</name>
    <name type="common">Alpine rock-cress</name>
    <dbReference type="NCBI Taxonomy" id="50452"/>
    <lineage>
        <taxon>Eukaryota</taxon>
        <taxon>Viridiplantae</taxon>
        <taxon>Streptophyta</taxon>
        <taxon>Embryophyta</taxon>
        <taxon>Tracheophyta</taxon>
        <taxon>Spermatophyta</taxon>
        <taxon>Magnoliopsida</taxon>
        <taxon>eudicotyledons</taxon>
        <taxon>Gunneridae</taxon>
        <taxon>Pentapetalae</taxon>
        <taxon>rosids</taxon>
        <taxon>malvids</taxon>
        <taxon>Brassicales</taxon>
        <taxon>Brassicaceae</taxon>
        <taxon>Arabideae</taxon>
        <taxon>Arabis</taxon>
    </lineage>
</organism>
<dbReference type="PANTHER" id="PTHR38937">
    <property type="entry name" value="MEMBRANE PROTEIN OF ER BODY-LIKE PROTEIN"/>
    <property type="match status" value="1"/>
</dbReference>
<feature type="region of interest" description="Disordered" evidence="1">
    <location>
        <begin position="1"/>
        <end position="70"/>
    </location>
</feature>
<feature type="transmembrane region" description="Helical" evidence="2">
    <location>
        <begin position="691"/>
        <end position="712"/>
    </location>
</feature>